<dbReference type="PROSITE" id="PS00018">
    <property type="entry name" value="EF_HAND_1"/>
    <property type="match status" value="1"/>
</dbReference>
<name>A0ABX2FDU5_9PSEU</name>
<dbReference type="CDD" id="cd11029">
    <property type="entry name" value="CYP107-like"/>
    <property type="match status" value="1"/>
</dbReference>
<dbReference type="Proteomes" id="UP000763557">
    <property type="component" value="Unassembled WGS sequence"/>
</dbReference>
<dbReference type="PROSITE" id="PS00086">
    <property type="entry name" value="CYTOCHROME_P450"/>
    <property type="match status" value="1"/>
</dbReference>
<dbReference type="EMBL" id="JAAATY010000028">
    <property type="protein sequence ID" value="NRN69548.1"/>
    <property type="molecule type" value="Genomic_DNA"/>
</dbReference>
<keyword evidence="4" id="KW-1185">Reference proteome</keyword>
<keyword evidence="2" id="KW-0349">Heme</keyword>
<dbReference type="PANTHER" id="PTHR46696">
    <property type="entry name" value="P450, PUTATIVE (EUROFUNG)-RELATED"/>
    <property type="match status" value="1"/>
</dbReference>
<sequence length="402" mass="42931">MRPTATLPMLFTAEFFQDSHRIEAAMREQAPATLVRTPAGLRVWVVTRYAEARAVLSDPTVHKGPGIVEVARRNVEADAHGAEAEFVAGLGGHMLASDPPDHTRLRRLVSRAFTPGRVEAMRPRVEEITAGLLAAHRPGDRVDLLDMLAFPLPITVISELLGVPGHDQDRFRALSNELVATLSPDAAAAVAGYLTELIAAKRADLGDDLLSALIDAHDGDDSDRLSEHELVSMAFLLMAAGFETTVNLIGNGVLALLTHPDQLAALRADRALLRGAVEELLRLQSPVDMTTYRYTTEPLDLGAVRIPADALVLVSLGAANRDEARFPGADTLDLTRPAGGHIAFGHGIHHCLGAPLARLEGEIAIGGLLDAFPGLSLAVPVTELAWRPSAIVHGLEKLPVVL</sequence>
<keyword evidence="2" id="KW-0479">Metal-binding</keyword>
<keyword evidence="2" id="KW-0503">Monooxygenase</keyword>
<keyword evidence="2" id="KW-0408">Iron</keyword>
<reference evidence="3 4" key="1">
    <citation type="submission" date="2020-01" db="EMBL/GenBank/DDBJ databases">
        <title>Kibdelosporangium persica a novel Actinomycetes from a hot desert in Iran.</title>
        <authorList>
            <person name="Safaei N."/>
            <person name="Zaburannyi N."/>
            <person name="Mueller R."/>
            <person name="Wink J."/>
        </authorList>
    </citation>
    <scope>NUCLEOTIDE SEQUENCE [LARGE SCALE GENOMIC DNA]</scope>
    <source>
        <strain evidence="3 4">4NS15</strain>
    </source>
</reference>
<dbReference type="Pfam" id="PF00067">
    <property type="entry name" value="p450"/>
    <property type="match status" value="1"/>
</dbReference>
<keyword evidence="2" id="KW-0560">Oxidoreductase</keyword>
<evidence type="ECO:0000313" key="4">
    <source>
        <dbReference type="Proteomes" id="UP000763557"/>
    </source>
</evidence>
<dbReference type="SUPFAM" id="SSF48264">
    <property type="entry name" value="Cytochrome P450"/>
    <property type="match status" value="1"/>
</dbReference>
<dbReference type="InterPro" id="IPR002397">
    <property type="entry name" value="Cyt_P450_B"/>
</dbReference>
<evidence type="ECO:0000256" key="2">
    <source>
        <dbReference type="RuleBase" id="RU000461"/>
    </source>
</evidence>
<dbReference type="PRINTS" id="PR00385">
    <property type="entry name" value="P450"/>
</dbReference>
<organism evidence="3 4">
    <name type="scientific">Kibdelosporangium persicum</name>
    <dbReference type="NCBI Taxonomy" id="2698649"/>
    <lineage>
        <taxon>Bacteria</taxon>
        <taxon>Bacillati</taxon>
        <taxon>Actinomycetota</taxon>
        <taxon>Actinomycetes</taxon>
        <taxon>Pseudonocardiales</taxon>
        <taxon>Pseudonocardiaceae</taxon>
        <taxon>Kibdelosporangium</taxon>
    </lineage>
</organism>
<protein>
    <submittedName>
        <fullName evidence="3">Hydroxylase</fullName>
    </submittedName>
</protein>
<evidence type="ECO:0000256" key="1">
    <source>
        <dbReference type="ARBA" id="ARBA00010617"/>
    </source>
</evidence>
<accession>A0ABX2FDU5</accession>
<dbReference type="Gene3D" id="1.10.630.10">
    <property type="entry name" value="Cytochrome P450"/>
    <property type="match status" value="1"/>
</dbReference>
<gene>
    <name evidence="3" type="ORF">GC106_68050</name>
</gene>
<dbReference type="InterPro" id="IPR017972">
    <property type="entry name" value="Cyt_P450_CS"/>
</dbReference>
<dbReference type="InterPro" id="IPR018247">
    <property type="entry name" value="EF_Hand_1_Ca_BS"/>
</dbReference>
<dbReference type="PRINTS" id="PR00359">
    <property type="entry name" value="BP450"/>
</dbReference>
<dbReference type="InterPro" id="IPR001128">
    <property type="entry name" value="Cyt_P450"/>
</dbReference>
<evidence type="ECO:0000313" key="3">
    <source>
        <dbReference type="EMBL" id="NRN69548.1"/>
    </source>
</evidence>
<dbReference type="PANTHER" id="PTHR46696:SF1">
    <property type="entry name" value="CYTOCHROME P450 YJIB-RELATED"/>
    <property type="match status" value="1"/>
</dbReference>
<comment type="caution">
    <text evidence="3">The sequence shown here is derived from an EMBL/GenBank/DDBJ whole genome shotgun (WGS) entry which is preliminary data.</text>
</comment>
<proteinExistence type="inferred from homology"/>
<dbReference type="RefSeq" id="WP_312873155.1">
    <property type="nucleotide sequence ID" value="NZ_CBCSGW010000012.1"/>
</dbReference>
<dbReference type="InterPro" id="IPR036396">
    <property type="entry name" value="Cyt_P450_sf"/>
</dbReference>
<comment type="similarity">
    <text evidence="1 2">Belongs to the cytochrome P450 family.</text>
</comment>